<dbReference type="GO" id="GO:0003700">
    <property type="term" value="F:DNA-binding transcription factor activity"/>
    <property type="evidence" value="ECO:0007669"/>
    <property type="project" value="InterPro"/>
</dbReference>
<dbReference type="InterPro" id="IPR036388">
    <property type="entry name" value="WH-like_DNA-bd_sf"/>
</dbReference>
<dbReference type="SUPFAM" id="SSF46785">
    <property type="entry name" value="Winged helix' DNA-binding domain"/>
    <property type="match status" value="1"/>
</dbReference>
<protein>
    <submittedName>
        <fullName evidence="6">Transcriptional regulator, MarR family</fullName>
    </submittedName>
</protein>
<name>A0AB74H8Z4_BIFLL</name>
<gene>
    <name evidence="6" type="ORF">MCC10044_1961</name>
</gene>
<dbReference type="PRINTS" id="PR00598">
    <property type="entry name" value="HTHMARR"/>
</dbReference>
<feature type="region of interest" description="Disordered" evidence="4">
    <location>
        <begin position="165"/>
        <end position="200"/>
    </location>
</feature>
<evidence type="ECO:0000256" key="4">
    <source>
        <dbReference type="SAM" id="MobiDB-lite"/>
    </source>
</evidence>
<dbReference type="GO" id="GO:0003677">
    <property type="term" value="F:DNA binding"/>
    <property type="evidence" value="ECO:0007669"/>
    <property type="project" value="UniProtKB-KW"/>
</dbReference>
<keyword evidence="1" id="KW-0805">Transcription regulation</keyword>
<dbReference type="SMART" id="SM00347">
    <property type="entry name" value="HTH_MARR"/>
    <property type="match status" value="1"/>
</dbReference>
<reference evidence="6 7" key="1">
    <citation type="journal article" date="2018" name="Sci. Rep.">
        <title>Genomic diversity and distribution of Bifidobacterium longum subsp. longum across the human lifespan.</title>
        <authorList>
            <person name="Odamaki T."/>
            <person name="Bottacini F."/>
            <person name="Kato K."/>
            <person name="Mitsuyama E."/>
            <person name="Yoshida K."/>
            <person name="Horigome A."/>
            <person name="Xiao J.Z."/>
            <person name="van Sinderen D."/>
        </authorList>
    </citation>
    <scope>NUCLEOTIDE SEQUENCE [LARGE SCALE GENOMIC DNA]</scope>
    <source>
        <strain evidence="6 7">MCC10044</strain>
    </source>
</reference>
<evidence type="ECO:0000256" key="3">
    <source>
        <dbReference type="ARBA" id="ARBA00023163"/>
    </source>
</evidence>
<comment type="caution">
    <text evidence="6">The sequence shown here is derived from an EMBL/GenBank/DDBJ whole genome shotgun (WGS) entry which is preliminary data.</text>
</comment>
<accession>A0AB74H8Z4</accession>
<sequence>MGFEQEAVSELYASVWGNRSTMQREFTRGAHGEQFVLRELSMKGTQTPSQLASALQASSGRISTVLSSLEKKGWVTRDIDSKDRRIIRVNLTDSGREQSHRMIEEMRSAICWIFSQMGERRTREFVDLVSEFTTYMSICHPGRPRPTAEQVREAFVERDKRVAEHMAAKRAEAERDQLPPAGGSLPPSLLRGDTSLVRGR</sequence>
<dbReference type="InterPro" id="IPR036390">
    <property type="entry name" value="WH_DNA-bd_sf"/>
</dbReference>
<evidence type="ECO:0000313" key="6">
    <source>
        <dbReference type="EMBL" id="TCE42715.1"/>
    </source>
</evidence>
<keyword evidence="2" id="KW-0238">DNA-binding</keyword>
<evidence type="ECO:0000259" key="5">
    <source>
        <dbReference type="PROSITE" id="PS50995"/>
    </source>
</evidence>
<evidence type="ECO:0000256" key="2">
    <source>
        <dbReference type="ARBA" id="ARBA00023125"/>
    </source>
</evidence>
<dbReference type="Proteomes" id="UP000293319">
    <property type="component" value="Unassembled WGS sequence"/>
</dbReference>
<feature type="compositionally biased region" description="Basic and acidic residues" evidence="4">
    <location>
        <begin position="165"/>
        <end position="177"/>
    </location>
</feature>
<dbReference type="InterPro" id="IPR000835">
    <property type="entry name" value="HTH_MarR-typ"/>
</dbReference>
<dbReference type="Pfam" id="PF01047">
    <property type="entry name" value="MarR"/>
    <property type="match status" value="1"/>
</dbReference>
<organism evidence="6 7">
    <name type="scientific">Bifidobacterium longum subsp. longum</name>
    <dbReference type="NCBI Taxonomy" id="1679"/>
    <lineage>
        <taxon>Bacteria</taxon>
        <taxon>Bacillati</taxon>
        <taxon>Actinomycetota</taxon>
        <taxon>Actinomycetes</taxon>
        <taxon>Bifidobacteriales</taxon>
        <taxon>Bifidobacteriaceae</taxon>
        <taxon>Bifidobacterium</taxon>
    </lineage>
</organism>
<dbReference type="Gene3D" id="1.10.10.10">
    <property type="entry name" value="Winged helix-like DNA-binding domain superfamily/Winged helix DNA-binding domain"/>
    <property type="match status" value="1"/>
</dbReference>
<dbReference type="PANTHER" id="PTHR42756:SF1">
    <property type="entry name" value="TRANSCRIPTIONAL REPRESSOR OF EMRAB OPERON"/>
    <property type="match status" value="1"/>
</dbReference>
<dbReference type="PANTHER" id="PTHR42756">
    <property type="entry name" value="TRANSCRIPTIONAL REGULATOR, MARR"/>
    <property type="match status" value="1"/>
</dbReference>
<evidence type="ECO:0000313" key="7">
    <source>
        <dbReference type="Proteomes" id="UP000293319"/>
    </source>
</evidence>
<dbReference type="AlphaFoldDB" id="A0AB74H8Z4"/>
<proteinExistence type="predicted"/>
<dbReference type="PROSITE" id="PS50995">
    <property type="entry name" value="HTH_MARR_2"/>
    <property type="match status" value="1"/>
</dbReference>
<feature type="domain" description="HTH marR-type" evidence="5">
    <location>
        <begin position="1"/>
        <end position="134"/>
    </location>
</feature>
<dbReference type="EMBL" id="SHQV01000027">
    <property type="protein sequence ID" value="TCE42715.1"/>
    <property type="molecule type" value="Genomic_DNA"/>
</dbReference>
<evidence type="ECO:0000256" key="1">
    <source>
        <dbReference type="ARBA" id="ARBA00023015"/>
    </source>
</evidence>
<feature type="compositionally biased region" description="Low complexity" evidence="4">
    <location>
        <begin position="178"/>
        <end position="190"/>
    </location>
</feature>
<keyword evidence="3" id="KW-0804">Transcription</keyword>